<name>A0A284R4Y3_ARMOS</name>
<protein>
    <submittedName>
        <fullName evidence="1">Uncharacterized protein</fullName>
    </submittedName>
</protein>
<evidence type="ECO:0000313" key="2">
    <source>
        <dbReference type="Proteomes" id="UP000219338"/>
    </source>
</evidence>
<accession>A0A284R4Y3</accession>
<sequence>MGSCDVQLSGAPPVAQSLISLIQVQVLARAPENPNVNGPFSVARTDRRGFSFCAVSPRLDTLGRRGPVILSSMLLTRPRMATLQRHLMLWTHLVPDPIFIP</sequence>
<proteinExistence type="predicted"/>
<keyword evidence="2" id="KW-1185">Reference proteome</keyword>
<dbReference type="EMBL" id="FUEG01000004">
    <property type="protein sequence ID" value="SJL03756.1"/>
    <property type="molecule type" value="Genomic_DNA"/>
</dbReference>
<reference evidence="2" key="1">
    <citation type="journal article" date="2017" name="Nat. Ecol. Evol.">
        <title>Genome expansion and lineage-specific genetic innovations in the forest pathogenic fungi Armillaria.</title>
        <authorList>
            <person name="Sipos G."/>
            <person name="Prasanna A.N."/>
            <person name="Walter M.C."/>
            <person name="O'Connor E."/>
            <person name="Balint B."/>
            <person name="Krizsan K."/>
            <person name="Kiss B."/>
            <person name="Hess J."/>
            <person name="Varga T."/>
            <person name="Slot J."/>
            <person name="Riley R."/>
            <person name="Boka B."/>
            <person name="Rigling D."/>
            <person name="Barry K."/>
            <person name="Lee J."/>
            <person name="Mihaltcheva S."/>
            <person name="LaButti K."/>
            <person name="Lipzen A."/>
            <person name="Waldron R."/>
            <person name="Moloney N.M."/>
            <person name="Sperisen C."/>
            <person name="Kredics L."/>
            <person name="Vagvoelgyi C."/>
            <person name="Patrignani A."/>
            <person name="Fitzpatrick D."/>
            <person name="Nagy I."/>
            <person name="Doyle S."/>
            <person name="Anderson J.B."/>
            <person name="Grigoriev I.V."/>
            <person name="Gueldener U."/>
            <person name="Muensterkoetter M."/>
            <person name="Nagy L.G."/>
        </authorList>
    </citation>
    <scope>NUCLEOTIDE SEQUENCE [LARGE SCALE GENOMIC DNA]</scope>
    <source>
        <strain evidence="2">C18/9</strain>
    </source>
</reference>
<dbReference type="Proteomes" id="UP000219338">
    <property type="component" value="Unassembled WGS sequence"/>
</dbReference>
<dbReference type="AlphaFoldDB" id="A0A284R4Y3"/>
<organism evidence="1 2">
    <name type="scientific">Armillaria ostoyae</name>
    <name type="common">Armillaria root rot fungus</name>
    <dbReference type="NCBI Taxonomy" id="47428"/>
    <lineage>
        <taxon>Eukaryota</taxon>
        <taxon>Fungi</taxon>
        <taxon>Dikarya</taxon>
        <taxon>Basidiomycota</taxon>
        <taxon>Agaricomycotina</taxon>
        <taxon>Agaricomycetes</taxon>
        <taxon>Agaricomycetidae</taxon>
        <taxon>Agaricales</taxon>
        <taxon>Marasmiineae</taxon>
        <taxon>Physalacriaceae</taxon>
        <taxon>Armillaria</taxon>
    </lineage>
</organism>
<gene>
    <name evidence="1" type="ORF">ARMOST_07113</name>
</gene>
<evidence type="ECO:0000313" key="1">
    <source>
        <dbReference type="EMBL" id="SJL03756.1"/>
    </source>
</evidence>